<keyword evidence="8" id="KW-0407">Ion channel</keyword>
<keyword evidence="3 10" id="KW-0812">Transmembrane</keyword>
<dbReference type="Pfam" id="PF00520">
    <property type="entry name" value="Ion_trans"/>
    <property type="match status" value="1"/>
</dbReference>
<keyword evidence="5" id="KW-0406">Ion transport</keyword>
<evidence type="ECO:0000256" key="1">
    <source>
        <dbReference type="ARBA" id="ARBA00004141"/>
    </source>
</evidence>
<dbReference type="Gene3D" id="1.10.287.70">
    <property type="match status" value="1"/>
</dbReference>
<dbReference type="PROSITE" id="PS50042">
    <property type="entry name" value="CNMP_BINDING_3"/>
    <property type="match status" value="1"/>
</dbReference>
<dbReference type="SUPFAM" id="SSF51206">
    <property type="entry name" value="cAMP-binding domain-like"/>
    <property type="match status" value="1"/>
</dbReference>
<reference evidence="13" key="1">
    <citation type="journal article" date="2023" name="Commun. Biol.">
        <title>Genome analysis of Parmales, the sister group of diatoms, reveals the evolutionary specialization of diatoms from phago-mixotrophs to photoautotrophs.</title>
        <authorList>
            <person name="Ban H."/>
            <person name="Sato S."/>
            <person name="Yoshikawa S."/>
            <person name="Yamada K."/>
            <person name="Nakamura Y."/>
            <person name="Ichinomiya M."/>
            <person name="Sato N."/>
            <person name="Blanc-Mathieu R."/>
            <person name="Endo H."/>
            <person name="Kuwata A."/>
            <person name="Ogata H."/>
        </authorList>
    </citation>
    <scope>NUCLEOTIDE SEQUENCE [LARGE SCALE GENOMIC DNA]</scope>
</reference>
<dbReference type="InterPro" id="IPR014710">
    <property type="entry name" value="RmlC-like_jellyroll"/>
</dbReference>
<feature type="transmembrane region" description="Helical" evidence="10">
    <location>
        <begin position="277"/>
        <end position="295"/>
    </location>
</feature>
<evidence type="ECO:0000259" key="11">
    <source>
        <dbReference type="PROSITE" id="PS50042"/>
    </source>
</evidence>
<keyword evidence="13" id="KW-1185">Reference proteome</keyword>
<name>A0A9W7GHW0_9STRA</name>
<evidence type="ECO:0000256" key="3">
    <source>
        <dbReference type="ARBA" id="ARBA00022692"/>
    </source>
</evidence>
<dbReference type="PANTHER" id="PTHR47823">
    <property type="entry name" value="ION_TRANS DOMAIN-CONTAINING PROTEIN"/>
    <property type="match status" value="1"/>
</dbReference>
<feature type="compositionally biased region" description="Low complexity" evidence="9">
    <location>
        <begin position="24"/>
        <end position="34"/>
    </location>
</feature>
<comment type="subcellular location">
    <subcellularLocation>
        <location evidence="1">Membrane</location>
        <topology evidence="1">Multi-pass membrane protein</topology>
    </subcellularLocation>
</comment>
<evidence type="ECO:0000256" key="6">
    <source>
        <dbReference type="ARBA" id="ARBA00023136"/>
    </source>
</evidence>
<proteinExistence type="predicted"/>
<evidence type="ECO:0000313" key="13">
    <source>
        <dbReference type="Proteomes" id="UP001165065"/>
    </source>
</evidence>
<dbReference type="OrthoDB" id="432483at2759"/>
<keyword evidence="2" id="KW-0813">Transport</keyword>
<evidence type="ECO:0000256" key="10">
    <source>
        <dbReference type="SAM" id="Phobius"/>
    </source>
</evidence>
<dbReference type="GO" id="GO:0005249">
    <property type="term" value="F:voltage-gated potassium channel activity"/>
    <property type="evidence" value="ECO:0007669"/>
    <property type="project" value="InterPro"/>
</dbReference>
<feature type="domain" description="Cyclic nucleotide-binding" evidence="11">
    <location>
        <begin position="455"/>
        <end position="556"/>
    </location>
</feature>
<dbReference type="FunFam" id="1.10.287.70:FF:000123">
    <property type="entry name" value="Potassium channel KAT3"/>
    <property type="match status" value="1"/>
</dbReference>
<comment type="caution">
    <text evidence="12">The sequence shown here is derived from an EMBL/GenBank/DDBJ whole genome shotgun (WGS) entry which is preliminary data.</text>
</comment>
<dbReference type="CDD" id="cd00038">
    <property type="entry name" value="CAP_ED"/>
    <property type="match status" value="1"/>
</dbReference>
<evidence type="ECO:0000256" key="8">
    <source>
        <dbReference type="ARBA" id="ARBA00023303"/>
    </source>
</evidence>
<dbReference type="SMART" id="SM00100">
    <property type="entry name" value="cNMP"/>
    <property type="match status" value="1"/>
</dbReference>
<dbReference type="InterPro" id="IPR018490">
    <property type="entry name" value="cNMP-bd_dom_sf"/>
</dbReference>
<dbReference type="EMBL" id="BRYA01001486">
    <property type="protein sequence ID" value="GMI44558.1"/>
    <property type="molecule type" value="Genomic_DNA"/>
</dbReference>
<dbReference type="InterPro" id="IPR003938">
    <property type="entry name" value="K_chnl_volt-dep_EAG/ELK/ERG"/>
</dbReference>
<dbReference type="Proteomes" id="UP001165065">
    <property type="component" value="Unassembled WGS sequence"/>
</dbReference>
<dbReference type="InterPro" id="IPR000595">
    <property type="entry name" value="cNMP-bd_dom"/>
</dbReference>
<dbReference type="FunFam" id="1.10.287.630:FF:000001">
    <property type="entry name" value="Cyclic nucleotide-gated channel alpha 3"/>
    <property type="match status" value="1"/>
</dbReference>
<dbReference type="Gene3D" id="2.60.120.10">
    <property type="entry name" value="Jelly Rolls"/>
    <property type="match status" value="1"/>
</dbReference>
<keyword evidence="7" id="KW-1071">Ligand-gated ion channel</keyword>
<evidence type="ECO:0000256" key="4">
    <source>
        <dbReference type="ARBA" id="ARBA00022989"/>
    </source>
</evidence>
<dbReference type="GO" id="GO:0016020">
    <property type="term" value="C:membrane"/>
    <property type="evidence" value="ECO:0007669"/>
    <property type="project" value="UniProtKB-SubCell"/>
</dbReference>
<dbReference type="Gene3D" id="1.10.287.630">
    <property type="entry name" value="Helix hairpin bin"/>
    <property type="match status" value="1"/>
</dbReference>
<sequence length="813" mass="91383">MPPKVEPEVVTGRRRATHKPGLPLPSVQSSSTKSPSKEGGWKNWLGSMMPGQTKEYKGGRKYSLEQSLERSIRDHRRSITDIAQAGKLDNKDKRLSLTVNPLDDTTVMRDDKEHWMMLRPTSMKRLTWDVIMMVMLVYVALVAPYRIGFGVDAKGNWLIFETAIDFLFMADVLINFRTGYYLEDEEVMDFPRVAKHYLTGWFLLDIVTCIPFDLLTATADAETSYAKLLKSGKSVRVFKMLRITKIVRFLKGSLFAEQFDDWIHMSASRHTLRMSKLLVGTILASHVNCCIWAGVGNSNEDNNWLMDYMQEDSGFDSGNPGTVYLGAMYWSIQTLTTVGYGDILPQNDAERAYSIFSMLIGGGYYGFIVATMASLVSNLDANAKSYYEKMDNVTSYMKKRKFPKVLFRKMRKYYKHYFEQRTALNESEILDDLSSQLRTEVALFLIHDIVYNIDLFHDLTPEMLAKLLTVLKPLQAGNGEVLSVAGQIGREMYIIISGEMILQKPDAMDEKTVLTAGEYFGELCVLDINPINLTTVTAKGTCELYSLSRDDVFNIFKEMPEVLGHMKDVALEAFIVDHKLDADANEEDQVLNDFLDKKNKIAVDSKTKVQKESREGISSTRKTLVKKRSSVAITEPSKKEDLAEIERARQRESFMKRRTFDAKKLASQGISKSDILDDVGMSNLTVDTGQTSPAMGQIDDRMKALENKLDKLISSLSAISPQGVGGTTVGMSPASVMRQQALKEEHELHQRVGSTGRALKRVGSKADISEDIARDAQAAIQHRRQSRMLDMDMENGGTIAKNLSSVGEMGGQE</sequence>
<keyword evidence="6 10" id="KW-0472">Membrane</keyword>
<evidence type="ECO:0000313" key="12">
    <source>
        <dbReference type="EMBL" id="GMI44558.1"/>
    </source>
</evidence>
<accession>A0A9W7GHW0</accession>
<keyword evidence="4 10" id="KW-1133">Transmembrane helix</keyword>
<dbReference type="Pfam" id="PF00027">
    <property type="entry name" value="cNMP_binding"/>
    <property type="match status" value="1"/>
</dbReference>
<evidence type="ECO:0000256" key="9">
    <source>
        <dbReference type="SAM" id="MobiDB-lite"/>
    </source>
</evidence>
<organism evidence="12 13">
    <name type="scientific">Triparma columacea</name>
    <dbReference type="NCBI Taxonomy" id="722753"/>
    <lineage>
        <taxon>Eukaryota</taxon>
        <taxon>Sar</taxon>
        <taxon>Stramenopiles</taxon>
        <taxon>Ochrophyta</taxon>
        <taxon>Bolidophyceae</taxon>
        <taxon>Parmales</taxon>
        <taxon>Triparmaceae</taxon>
        <taxon>Triparma</taxon>
    </lineage>
</organism>
<feature type="region of interest" description="Disordered" evidence="9">
    <location>
        <begin position="1"/>
        <end position="60"/>
    </location>
</feature>
<dbReference type="PANTHER" id="PTHR47823:SF9">
    <property type="entry name" value="CHROMOSOME UNDETERMINED SCAFFOLD_10, WHOLE GENOME SHOTGUN SEQUENCE"/>
    <property type="match status" value="1"/>
</dbReference>
<evidence type="ECO:0000256" key="2">
    <source>
        <dbReference type="ARBA" id="ARBA00022448"/>
    </source>
</evidence>
<dbReference type="InterPro" id="IPR005821">
    <property type="entry name" value="Ion_trans_dom"/>
</dbReference>
<dbReference type="SUPFAM" id="SSF81324">
    <property type="entry name" value="Voltage-gated potassium channels"/>
    <property type="match status" value="1"/>
</dbReference>
<feature type="transmembrane region" description="Helical" evidence="10">
    <location>
        <begin position="323"/>
        <end position="343"/>
    </location>
</feature>
<dbReference type="AlphaFoldDB" id="A0A9W7GHW0"/>
<evidence type="ECO:0000256" key="5">
    <source>
        <dbReference type="ARBA" id="ARBA00023065"/>
    </source>
</evidence>
<evidence type="ECO:0000256" key="7">
    <source>
        <dbReference type="ARBA" id="ARBA00023286"/>
    </source>
</evidence>
<gene>
    <name evidence="12" type="ORF">TrCOL_g9346</name>
</gene>
<feature type="transmembrane region" description="Helical" evidence="10">
    <location>
        <begin position="355"/>
        <end position="376"/>
    </location>
</feature>
<feature type="transmembrane region" description="Helical" evidence="10">
    <location>
        <begin position="126"/>
        <end position="145"/>
    </location>
</feature>
<protein>
    <recommendedName>
        <fullName evidence="11">Cyclic nucleotide-binding domain-containing protein</fullName>
    </recommendedName>
</protein>
<dbReference type="PRINTS" id="PR01463">
    <property type="entry name" value="EAGCHANLFMLY"/>
</dbReference>